<reference evidence="3" key="1">
    <citation type="submission" date="2020-01" db="EMBL/GenBank/DDBJ databases">
        <authorList>
            <person name="Mishra B."/>
        </authorList>
    </citation>
    <scope>NUCLEOTIDE SEQUENCE [LARGE SCALE GENOMIC DNA]</scope>
</reference>
<keyword evidence="4" id="KW-1185">Reference proteome</keyword>
<feature type="compositionally biased region" description="Basic and acidic residues" evidence="1">
    <location>
        <begin position="137"/>
        <end position="146"/>
    </location>
</feature>
<feature type="compositionally biased region" description="Basic and acidic residues" evidence="1">
    <location>
        <begin position="73"/>
        <end position="97"/>
    </location>
</feature>
<accession>A0A6D2JCY9</accession>
<sequence>MNIKFCKTNLLIDHKEVDEKYQFKFTHPTAGPSKLVLPNPELTTVIRGSKDEPLCCGCSQEDWTSPKVQQVAREGHEKMQKSMDKMVSKIKSLEKKVSGSSSKKKKTPIASTFPGVDPSHHSKETPCPRASQSLSFEPREEGDNTQRRRKSSKPDALTRPLDSIESKQRKLNSVELMVELT</sequence>
<dbReference type="Proteomes" id="UP000467841">
    <property type="component" value="Unassembled WGS sequence"/>
</dbReference>
<dbReference type="Pfam" id="PF03078">
    <property type="entry name" value="ATHILA"/>
    <property type="match status" value="1"/>
</dbReference>
<evidence type="ECO:0000259" key="2">
    <source>
        <dbReference type="Pfam" id="PF03078"/>
    </source>
</evidence>
<name>A0A6D2JCY9_9BRAS</name>
<feature type="domain" description="Arabidopsis retrotransposon Orf1 C-terminal" evidence="2">
    <location>
        <begin position="1"/>
        <end position="48"/>
    </location>
</feature>
<protein>
    <recommendedName>
        <fullName evidence="2">Arabidopsis retrotransposon Orf1 C-terminal domain-containing protein</fullName>
    </recommendedName>
</protein>
<feature type="region of interest" description="Disordered" evidence="1">
    <location>
        <begin position="73"/>
        <end position="168"/>
    </location>
</feature>
<dbReference type="InterPro" id="IPR004312">
    <property type="entry name" value="ATHILA_Orf1_C"/>
</dbReference>
<dbReference type="EMBL" id="CACVBM020001198">
    <property type="protein sequence ID" value="CAA7038788.1"/>
    <property type="molecule type" value="Genomic_DNA"/>
</dbReference>
<gene>
    <name evidence="3" type="ORF">MERR_LOCUS26023</name>
</gene>
<proteinExistence type="predicted"/>
<evidence type="ECO:0000256" key="1">
    <source>
        <dbReference type="SAM" id="MobiDB-lite"/>
    </source>
</evidence>
<evidence type="ECO:0000313" key="4">
    <source>
        <dbReference type="Proteomes" id="UP000467841"/>
    </source>
</evidence>
<evidence type="ECO:0000313" key="3">
    <source>
        <dbReference type="EMBL" id="CAA7038788.1"/>
    </source>
</evidence>
<organism evidence="3 4">
    <name type="scientific">Microthlaspi erraticum</name>
    <dbReference type="NCBI Taxonomy" id="1685480"/>
    <lineage>
        <taxon>Eukaryota</taxon>
        <taxon>Viridiplantae</taxon>
        <taxon>Streptophyta</taxon>
        <taxon>Embryophyta</taxon>
        <taxon>Tracheophyta</taxon>
        <taxon>Spermatophyta</taxon>
        <taxon>Magnoliopsida</taxon>
        <taxon>eudicotyledons</taxon>
        <taxon>Gunneridae</taxon>
        <taxon>Pentapetalae</taxon>
        <taxon>rosids</taxon>
        <taxon>malvids</taxon>
        <taxon>Brassicales</taxon>
        <taxon>Brassicaceae</taxon>
        <taxon>Coluteocarpeae</taxon>
        <taxon>Microthlaspi</taxon>
    </lineage>
</organism>
<comment type="caution">
    <text evidence="3">The sequence shown here is derived from an EMBL/GenBank/DDBJ whole genome shotgun (WGS) entry which is preliminary data.</text>
</comment>
<dbReference type="AlphaFoldDB" id="A0A6D2JCY9"/>